<feature type="region of interest" description="Disordered" evidence="6">
    <location>
        <begin position="1"/>
        <end position="33"/>
    </location>
</feature>
<evidence type="ECO:0000256" key="6">
    <source>
        <dbReference type="SAM" id="MobiDB-lite"/>
    </source>
</evidence>
<gene>
    <name evidence="8" type="ORF">ETH_00027545</name>
</gene>
<evidence type="ECO:0000256" key="4">
    <source>
        <dbReference type="ARBA" id="ARBA00023187"/>
    </source>
</evidence>
<keyword evidence="2" id="KW-0507">mRNA processing</keyword>
<feature type="non-terminal residue" evidence="8">
    <location>
        <position position="367"/>
    </location>
</feature>
<evidence type="ECO:0000313" key="9">
    <source>
        <dbReference type="Proteomes" id="UP000030747"/>
    </source>
</evidence>
<keyword evidence="5" id="KW-0539">Nucleus</keyword>
<dbReference type="InterPro" id="IPR011990">
    <property type="entry name" value="TPR-like_helical_dom_sf"/>
</dbReference>
<dbReference type="Pfam" id="PF05843">
    <property type="entry name" value="Suf"/>
    <property type="match status" value="1"/>
</dbReference>
<evidence type="ECO:0000256" key="1">
    <source>
        <dbReference type="ARBA" id="ARBA00004123"/>
    </source>
</evidence>
<feature type="compositionally biased region" description="Low complexity" evidence="6">
    <location>
        <begin position="20"/>
        <end position="33"/>
    </location>
</feature>
<evidence type="ECO:0000256" key="3">
    <source>
        <dbReference type="ARBA" id="ARBA00022737"/>
    </source>
</evidence>
<evidence type="ECO:0000256" key="2">
    <source>
        <dbReference type="ARBA" id="ARBA00022664"/>
    </source>
</evidence>
<dbReference type="GeneID" id="25254602"/>
<dbReference type="PANTHER" id="PTHR17204">
    <property type="entry name" value="PRE-MRNA PROCESSING PROTEIN PRP39-RELATED"/>
    <property type="match status" value="1"/>
</dbReference>
<evidence type="ECO:0000256" key="5">
    <source>
        <dbReference type="ARBA" id="ARBA00023242"/>
    </source>
</evidence>
<sequence length="367" mass="41290">MGDSVAELPRAAANGDYDLEQQQQQLQQQQETEQLQQQAEQLLQQIKRDPWKAAYYEAALRIREVQRAYAEHCPIDEELLLQWFDAERRQSSSSSNNSSNSSLCSIPRSSTGSSTPTTPSAGSQPGHSSSSSSSSSSVDEAKALLELGLRLQPSVSLWLQYIRHLEGAAAAAAAADREWQVRFAFENALCTFQLHALEGPCLWGAYRHFEAQLLRHWQSSSSSSSRQQQQQQQQQVQLQIARIRTLFYRQLQLPLGGLGDLLDEYRVWELEHTGSEAAFSVGASLHAAAAAEWSRSRKAFEMKVQNALEEDQANRQIHSIARVWGEYLDSEKQIGDTARVLVTYHRALEELGALRPELWRECADYIA</sequence>
<proteinExistence type="predicted"/>
<reference evidence="8" key="2">
    <citation type="submission" date="2013-10" db="EMBL/GenBank/DDBJ databases">
        <authorList>
            <person name="Aslett M."/>
        </authorList>
    </citation>
    <scope>NUCLEOTIDE SEQUENCE [LARGE SCALE GENOMIC DNA]</scope>
    <source>
        <strain evidence="8">Houghton</strain>
    </source>
</reference>
<dbReference type="InterPro" id="IPR008847">
    <property type="entry name" value="Suf"/>
</dbReference>
<feature type="compositionally biased region" description="Low complexity" evidence="6">
    <location>
        <begin position="91"/>
        <end position="136"/>
    </location>
</feature>
<dbReference type="GO" id="GO:0005634">
    <property type="term" value="C:nucleus"/>
    <property type="evidence" value="ECO:0007669"/>
    <property type="project" value="UniProtKB-SubCell"/>
</dbReference>
<evidence type="ECO:0000259" key="7">
    <source>
        <dbReference type="Pfam" id="PF05843"/>
    </source>
</evidence>
<keyword evidence="3" id="KW-0677">Repeat</keyword>
<dbReference type="SUPFAM" id="SSF48452">
    <property type="entry name" value="TPR-like"/>
    <property type="match status" value="1"/>
</dbReference>
<dbReference type="OrthoDB" id="348199at2759"/>
<dbReference type="EMBL" id="HG676048">
    <property type="protein sequence ID" value="CDJ43706.1"/>
    <property type="molecule type" value="Genomic_DNA"/>
</dbReference>
<keyword evidence="9" id="KW-1185">Reference proteome</keyword>
<dbReference type="Gene3D" id="1.25.40.10">
    <property type="entry name" value="Tetratricopeptide repeat domain"/>
    <property type="match status" value="1"/>
</dbReference>
<feature type="domain" description="Suppressor of forked" evidence="7">
    <location>
        <begin position="136"/>
        <end position="366"/>
    </location>
</feature>
<keyword evidence="4" id="KW-0508">mRNA splicing</keyword>
<dbReference type="GO" id="GO:0008380">
    <property type="term" value="P:RNA splicing"/>
    <property type="evidence" value="ECO:0007669"/>
    <property type="project" value="UniProtKB-KW"/>
</dbReference>
<dbReference type="AlphaFoldDB" id="U6L0I0"/>
<accession>U6L0I0</accession>
<reference evidence="8" key="1">
    <citation type="submission" date="2013-10" db="EMBL/GenBank/DDBJ databases">
        <title>Genomic analysis of the causative agents of coccidiosis in chickens.</title>
        <authorList>
            <person name="Reid A.J."/>
            <person name="Blake D."/>
            <person name="Billington K."/>
            <person name="Browne H."/>
            <person name="Dunn M."/>
            <person name="Hung S."/>
            <person name="Kawahara F."/>
            <person name="Miranda-Saavedra D."/>
            <person name="Mourier T."/>
            <person name="Nagra H."/>
            <person name="Otto T.D."/>
            <person name="Rawlings N."/>
            <person name="Sanchez A."/>
            <person name="Sanders M."/>
            <person name="Subramaniam C."/>
            <person name="Tay Y."/>
            <person name="Dear P."/>
            <person name="Doerig C."/>
            <person name="Gruber A."/>
            <person name="Parkinson J."/>
            <person name="Shirley M."/>
            <person name="Wan K.L."/>
            <person name="Berriman M."/>
            <person name="Tomley F."/>
            <person name="Pain A."/>
        </authorList>
    </citation>
    <scope>NUCLEOTIDE SEQUENCE [LARGE SCALE GENOMIC DNA]</scope>
    <source>
        <strain evidence="8">Houghton</strain>
    </source>
</reference>
<protein>
    <submittedName>
        <fullName evidence="8">Chromosome III, complete sequence, related</fullName>
    </submittedName>
</protein>
<dbReference type="GO" id="GO:0006397">
    <property type="term" value="P:mRNA processing"/>
    <property type="evidence" value="ECO:0007669"/>
    <property type="project" value="UniProtKB-KW"/>
</dbReference>
<dbReference type="VEuPathDB" id="ToxoDB:ETH2_1358900"/>
<name>U6L0I0_EIMTE</name>
<dbReference type="VEuPathDB" id="ToxoDB:ETH_00027545"/>
<evidence type="ECO:0000313" key="8">
    <source>
        <dbReference type="EMBL" id="CDJ43706.1"/>
    </source>
</evidence>
<organism evidence="8 9">
    <name type="scientific">Eimeria tenella</name>
    <name type="common">Coccidian parasite</name>
    <dbReference type="NCBI Taxonomy" id="5802"/>
    <lineage>
        <taxon>Eukaryota</taxon>
        <taxon>Sar</taxon>
        <taxon>Alveolata</taxon>
        <taxon>Apicomplexa</taxon>
        <taxon>Conoidasida</taxon>
        <taxon>Coccidia</taxon>
        <taxon>Eucoccidiorida</taxon>
        <taxon>Eimeriorina</taxon>
        <taxon>Eimeriidae</taxon>
        <taxon>Eimeria</taxon>
    </lineage>
</organism>
<dbReference type="RefSeq" id="XP_013234455.1">
    <property type="nucleotide sequence ID" value="XM_013379001.1"/>
</dbReference>
<dbReference type="Proteomes" id="UP000030747">
    <property type="component" value="Unassembled WGS sequence"/>
</dbReference>
<feature type="region of interest" description="Disordered" evidence="6">
    <location>
        <begin position="90"/>
        <end position="136"/>
    </location>
</feature>
<dbReference type="PANTHER" id="PTHR17204:SF25">
    <property type="entry name" value="RRM DOMAIN-CONTAINING PROTEIN"/>
    <property type="match status" value="1"/>
</dbReference>
<comment type="subcellular location">
    <subcellularLocation>
        <location evidence="1">Nucleus</location>
    </subcellularLocation>
</comment>